<dbReference type="InterPro" id="IPR036249">
    <property type="entry name" value="Thioredoxin-like_sf"/>
</dbReference>
<feature type="compositionally biased region" description="Acidic residues" evidence="1">
    <location>
        <begin position="333"/>
        <end position="351"/>
    </location>
</feature>
<dbReference type="GO" id="GO:0043161">
    <property type="term" value="P:proteasome-mediated ubiquitin-dependent protein catabolic process"/>
    <property type="evidence" value="ECO:0007669"/>
    <property type="project" value="TreeGrafter"/>
</dbReference>
<dbReference type="Pfam" id="PF00789">
    <property type="entry name" value="UBX"/>
    <property type="match status" value="1"/>
</dbReference>
<feature type="region of interest" description="Disordered" evidence="1">
    <location>
        <begin position="291"/>
        <end position="373"/>
    </location>
</feature>
<dbReference type="Pfam" id="PF14555">
    <property type="entry name" value="UBA_4"/>
    <property type="match status" value="1"/>
</dbReference>
<evidence type="ECO:0000313" key="3">
    <source>
        <dbReference type="EMBL" id="JAT65223.1"/>
    </source>
</evidence>
<name>A0A1D1ZEG3_9ARAE</name>
<dbReference type="InterPro" id="IPR009060">
    <property type="entry name" value="UBA-like_sf"/>
</dbReference>
<evidence type="ECO:0000256" key="1">
    <source>
        <dbReference type="SAM" id="MobiDB-lite"/>
    </source>
</evidence>
<proteinExistence type="predicted"/>
<dbReference type="PANTHER" id="PTHR23322">
    <property type="entry name" value="FAS-ASSOCIATED PROTEIN"/>
    <property type="match status" value="1"/>
</dbReference>
<dbReference type="InterPro" id="IPR001012">
    <property type="entry name" value="UBX_dom"/>
</dbReference>
<reference evidence="3" key="1">
    <citation type="submission" date="2015-07" db="EMBL/GenBank/DDBJ databases">
        <title>Transcriptome Assembly of Anthurium amnicola.</title>
        <authorList>
            <person name="Suzuki J."/>
        </authorList>
    </citation>
    <scope>NUCLEOTIDE SEQUENCE</scope>
</reference>
<evidence type="ECO:0000259" key="2">
    <source>
        <dbReference type="PROSITE" id="PS50033"/>
    </source>
</evidence>
<feature type="non-terminal residue" evidence="3">
    <location>
        <position position="1"/>
    </location>
</feature>
<feature type="domain" description="UBX" evidence="2">
    <location>
        <begin position="370"/>
        <end position="445"/>
    </location>
</feature>
<dbReference type="Gene3D" id="3.40.30.10">
    <property type="entry name" value="Glutaredoxin"/>
    <property type="match status" value="1"/>
</dbReference>
<dbReference type="Gene3D" id="1.10.8.10">
    <property type="entry name" value="DNA helicase RuvA subunit, C-terminal domain"/>
    <property type="match status" value="1"/>
</dbReference>
<dbReference type="CDD" id="cd14273">
    <property type="entry name" value="UBA_TAP-C_like"/>
    <property type="match status" value="1"/>
</dbReference>
<feature type="compositionally biased region" description="Low complexity" evidence="1">
    <location>
        <begin position="295"/>
        <end position="308"/>
    </location>
</feature>
<feature type="compositionally biased region" description="Basic and acidic residues" evidence="1">
    <location>
        <begin position="323"/>
        <end position="332"/>
    </location>
</feature>
<dbReference type="SUPFAM" id="SSF54236">
    <property type="entry name" value="Ubiquitin-like"/>
    <property type="match status" value="1"/>
</dbReference>
<dbReference type="InterPro" id="IPR029071">
    <property type="entry name" value="Ubiquitin-like_domsf"/>
</dbReference>
<dbReference type="PROSITE" id="PS50033">
    <property type="entry name" value="UBX"/>
    <property type="match status" value="1"/>
</dbReference>
<dbReference type="SUPFAM" id="SSF46934">
    <property type="entry name" value="UBA-like"/>
    <property type="match status" value="1"/>
</dbReference>
<accession>A0A1D1ZEG3</accession>
<dbReference type="CDD" id="cd01767">
    <property type="entry name" value="UBX"/>
    <property type="match status" value="1"/>
</dbReference>
<organism evidence="3">
    <name type="scientific">Anthurium amnicola</name>
    <dbReference type="NCBI Taxonomy" id="1678845"/>
    <lineage>
        <taxon>Eukaryota</taxon>
        <taxon>Viridiplantae</taxon>
        <taxon>Streptophyta</taxon>
        <taxon>Embryophyta</taxon>
        <taxon>Tracheophyta</taxon>
        <taxon>Spermatophyta</taxon>
        <taxon>Magnoliopsida</taxon>
        <taxon>Liliopsida</taxon>
        <taxon>Araceae</taxon>
        <taxon>Pothoideae</taxon>
        <taxon>Potheae</taxon>
        <taxon>Anthurium</taxon>
    </lineage>
</organism>
<dbReference type="Gene3D" id="3.10.20.90">
    <property type="entry name" value="Phosphatidylinositol 3-kinase Catalytic Subunit, Chain A, domain 1"/>
    <property type="match status" value="1"/>
</dbReference>
<protein>
    <submittedName>
        <fullName evidence="3">UBX domain-containing protein 2</fullName>
    </submittedName>
</protein>
<dbReference type="SMART" id="SM00594">
    <property type="entry name" value="UAS"/>
    <property type="match status" value="1"/>
</dbReference>
<dbReference type="SUPFAM" id="SSF52833">
    <property type="entry name" value="Thioredoxin-like"/>
    <property type="match status" value="1"/>
</dbReference>
<gene>
    <name evidence="3" type="primary">ubx2_1</name>
    <name evidence="3" type="ORF">g.19558</name>
</gene>
<dbReference type="GO" id="GO:0005634">
    <property type="term" value="C:nucleus"/>
    <property type="evidence" value="ECO:0007669"/>
    <property type="project" value="TreeGrafter"/>
</dbReference>
<sequence>KICKKMDIELIGKFCSITNASREDAKTYLKLSGGNVEQAVNLYLEIGGVDLSDVIDNNTINPQQSTSATSADAERTRNTIESDAELARALAQQESSTIRAPIAPRRDILVGGDHNDHVGLDGGMIRRGVPRSRRSRDNIYRTFAGDALPHRMGPSDEKATRLADLFGPPLDIINKENFERTRNRAKNEGRWLMVDIQNIEEFSCQVLNRDLWSDKAVKEVIKAHFLFLQFNSESPDGRQYINYYPISSYPHVAIIDPRTGERVTVLNANKTAPNEFIINIMEFLDNHSLTDTKKQTSTPKKSTIKSVTEMSEEEQIGAAMKQSLEEQPKENSETESETEDIEDTEDEDSMTEEPISTFDSIQPVEREEAQGPTSTMIKFRLADGQTVIRRFGKVDPVQYLFEFIKTVPNLKDQEFELLCHKNNLINQVDQTIEEAGLSSSLVNVVLG</sequence>
<dbReference type="EMBL" id="GDJX01002713">
    <property type="protein sequence ID" value="JAT65223.1"/>
    <property type="molecule type" value="Transcribed_RNA"/>
</dbReference>
<dbReference type="GO" id="GO:0043130">
    <property type="term" value="F:ubiquitin binding"/>
    <property type="evidence" value="ECO:0007669"/>
    <property type="project" value="TreeGrafter"/>
</dbReference>
<dbReference type="CDD" id="cd02958">
    <property type="entry name" value="UAS"/>
    <property type="match status" value="1"/>
</dbReference>
<dbReference type="InterPro" id="IPR050730">
    <property type="entry name" value="UBX_domain-protein"/>
</dbReference>
<dbReference type="InterPro" id="IPR006577">
    <property type="entry name" value="UAS"/>
</dbReference>
<dbReference type="AlphaFoldDB" id="A0A1D1ZEG3"/>
<dbReference type="PANTHER" id="PTHR23322:SF6">
    <property type="entry name" value="UBX DOMAIN-CONTAINING PROTEIN 7"/>
    <property type="match status" value="1"/>
</dbReference>
<dbReference type="Pfam" id="PF13899">
    <property type="entry name" value="Thioredoxin_7"/>
    <property type="match status" value="1"/>
</dbReference>